<organism evidence="2 3">
    <name type="scientific">Hymenobacter gelipurpurascens</name>
    <dbReference type="NCBI Taxonomy" id="89968"/>
    <lineage>
        <taxon>Bacteria</taxon>
        <taxon>Pseudomonadati</taxon>
        <taxon>Bacteroidota</taxon>
        <taxon>Cytophagia</taxon>
        <taxon>Cytophagales</taxon>
        <taxon>Hymenobacteraceae</taxon>
        <taxon>Hymenobacter</taxon>
    </lineage>
</organism>
<name>A0A212UCM1_9BACT</name>
<feature type="compositionally biased region" description="Low complexity" evidence="1">
    <location>
        <begin position="418"/>
        <end position="427"/>
    </location>
</feature>
<dbReference type="EMBL" id="FYEW01000002">
    <property type="protein sequence ID" value="SNC75987.1"/>
    <property type="molecule type" value="Genomic_DNA"/>
</dbReference>
<dbReference type="PANTHER" id="PTHR12631">
    <property type="entry name" value="ALPHA-L-IDURONIDASE"/>
    <property type="match status" value="1"/>
</dbReference>
<dbReference type="AlphaFoldDB" id="A0A212UCM1"/>
<proteinExistence type="predicted"/>
<feature type="region of interest" description="Disordered" evidence="1">
    <location>
        <begin position="412"/>
        <end position="439"/>
    </location>
</feature>
<dbReference type="GO" id="GO:0004553">
    <property type="term" value="F:hydrolase activity, hydrolyzing O-glycosyl compounds"/>
    <property type="evidence" value="ECO:0007669"/>
    <property type="project" value="InterPro"/>
</dbReference>
<feature type="compositionally biased region" description="Polar residues" evidence="1">
    <location>
        <begin position="428"/>
        <end position="439"/>
    </location>
</feature>
<dbReference type="InterPro" id="IPR051923">
    <property type="entry name" value="Glycosyl_Hydrolase_39"/>
</dbReference>
<dbReference type="InterPro" id="IPR017853">
    <property type="entry name" value="GH"/>
</dbReference>
<dbReference type="InterPro" id="IPR001360">
    <property type="entry name" value="Glyco_hydro_1"/>
</dbReference>
<keyword evidence="3" id="KW-1185">Reference proteome</keyword>
<dbReference type="OrthoDB" id="9803892at2"/>
<gene>
    <name evidence="2" type="ORF">SAMN06265337_3155</name>
</gene>
<dbReference type="Pfam" id="PF00232">
    <property type="entry name" value="Glyco_hydro_1"/>
    <property type="match status" value="1"/>
</dbReference>
<dbReference type="Proteomes" id="UP000198131">
    <property type="component" value="Unassembled WGS sequence"/>
</dbReference>
<dbReference type="Gene3D" id="3.20.20.80">
    <property type="entry name" value="Glycosidases"/>
    <property type="match status" value="1"/>
</dbReference>
<reference evidence="3" key="1">
    <citation type="submission" date="2017-06" db="EMBL/GenBank/DDBJ databases">
        <authorList>
            <person name="Varghese N."/>
            <person name="Submissions S."/>
        </authorList>
    </citation>
    <scope>NUCLEOTIDE SEQUENCE [LARGE SCALE GENOMIC DNA]</scope>
    <source>
        <strain evidence="3">DSM 11116</strain>
    </source>
</reference>
<protein>
    <submittedName>
        <fullName evidence="2">Glycosyl hydrolase family 1</fullName>
    </submittedName>
</protein>
<evidence type="ECO:0000313" key="2">
    <source>
        <dbReference type="EMBL" id="SNC75987.1"/>
    </source>
</evidence>
<accession>A0A212UCM1</accession>
<evidence type="ECO:0000313" key="3">
    <source>
        <dbReference type="Proteomes" id="UP000198131"/>
    </source>
</evidence>
<sequence>MTPHFLFATGIENSNPTIHNGKTRVDEMEKCGHYRYWQKDFDLVEELGISFLRYGPPIHTTWLGPGRYDWSFADDTFRDLYRRNIAPIVDLCHFGVPDWMGNFQNPEFPELFADYAKAFATRFPWVQLYTPVNEMFICAEFSALFGWWNEQLKSDKAFITALKHIVKANVLAMKSIAEVRPDALFIQSESSEYFHAENPAAIRPAELLNAKRFLSLDLNYGRRVDSEMYEYLMDNGMTREEYHFFLHNRLKHQCIMGNDYYRTNEHRVHADGTTRASGEIFGYHVITRQYHDRYRLPVMHTETNLWQGPCGDEAVNWLWKEWANVLRVRNDGVPIVGFTWYSLTDQVDWDTALRENNGIVNPLGLYDLDRNIRPVGQAYKQLISDWRQVLPAQSVCLQVPIVMPKDTNENFAQEKQADAQQASQDSSTMAANTTSANSL</sequence>
<evidence type="ECO:0000256" key="1">
    <source>
        <dbReference type="SAM" id="MobiDB-lite"/>
    </source>
</evidence>
<keyword evidence="2" id="KW-0378">Hydrolase</keyword>
<dbReference type="GO" id="GO:0005975">
    <property type="term" value="P:carbohydrate metabolic process"/>
    <property type="evidence" value="ECO:0007669"/>
    <property type="project" value="InterPro"/>
</dbReference>
<dbReference type="PANTHER" id="PTHR12631:SF10">
    <property type="entry name" value="BETA-XYLOSIDASE-LIKE PROTEIN-RELATED"/>
    <property type="match status" value="1"/>
</dbReference>
<dbReference type="SUPFAM" id="SSF51445">
    <property type="entry name" value="(Trans)glycosidases"/>
    <property type="match status" value="1"/>
</dbReference>